<dbReference type="SUPFAM" id="SSF54637">
    <property type="entry name" value="Thioesterase/thiol ester dehydrase-isomerase"/>
    <property type="match status" value="2"/>
</dbReference>
<keyword evidence="4" id="KW-1185">Reference proteome</keyword>
<sequence length="259" mass="28034">MTSFAQMLQQFDPDSPFIAPPNWLQGRTVFGGLSAALSLQAVLRECPTDFPPFRSAQVSFIGPVTQAQTFETSVLRQGRSVTSVAVDCMSGDDLALRTTLLFAQPRESKISHNSWGRPLVEGPSKYSTLVLDSNVAPACAHNFEMRAAGGSLPVSGAENPELLMWVRHLDAQGVDPAVALVALADSLPPAAMTCFTEPAAISSASWMIDLPQPAVAGEWFLISSFSQQALEGYSLQDMEIWDESGRRVLWARQTVAIFT</sequence>
<protein>
    <submittedName>
        <fullName evidence="3">Thioesterase family protein</fullName>
    </submittedName>
</protein>
<gene>
    <name evidence="3" type="ORF">CRX69_20080</name>
</gene>
<dbReference type="InterPro" id="IPR029069">
    <property type="entry name" value="HotDog_dom_sf"/>
</dbReference>
<name>A0ABN5JYY9_9PSED</name>
<feature type="domain" description="Acyl-CoA thioesterase-like N-terminal HotDog" evidence="1">
    <location>
        <begin position="20"/>
        <end position="102"/>
    </location>
</feature>
<dbReference type="RefSeq" id="WP_076384112.1">
    <property type="nucleotide sequence ID" value="NZ_CP024081.1"/>
</dbReference>
<evidence type="ECO:0000259" key="1">
    <source>
        <dbReference type="Pfam" id="PF13622"/>
    </source>
</evidence>
<reference evidence="3 4" key="1">
    <citation type="journal article" date="2018" name="Front. Microbiol.">
        <title>Pseudomonas rhizophila S211, a New Plant Growth-Promoting Rhizobacterium with Potential in Pesticide-Bioremediation.</title>
        <authorList>
            <person name="Hassen W."/>
            <person name="Neifar M."/>
            <person name="Cherif H."/>
            <person name="Najjari A."/>
            <person name="Chouchane H."/>
            <person name="Driouich R.C."/>
            <person name="Salah A."/>
            <person name="Naili F."/>
            <person name="Mosbah A."/>
            <person name="Souissi Y."/>
            <person name="Raddadi N."/>
            <person name="Ouzari H.I."/>
            <person name="Fava F."/>
            <person name="Cherif A."/>
        </authorList>
    </citation>
    <scope>NUCLEOTIDE SEQUENCE [LARGE SCALE GENOMIC DNA]</scope>
    <source>
        <strain evidence="3 4">S211</strain>
    </source>
</reference>
<proteinExistence type="predicted"/>
<dbReference type="Gene3D" id="2.40.160.210">
    <property type="entry name" value="Acyl-CoA thioesterase, double hotdog domain"/>
    <property type="match status" value="1"/>
</dbReference>
<dbReference type="InterPro" id="IPR049449">
    <property type="entry name" value="TesB_ACOT8-like_N"/>
</dbReference>
<accession>A0ABN5JYY9</accession>
<organism evidence="3 4">
    <name type="scientific">Pseudomonas rhizophila</name>
    <dbReference type="NCBI Taxonomy" id="2045200"/>
    <lineage>
        <taxon>Bacteria</taxon>
        <taxon>Pseudomonadati</taxon>
        <taxon>Pseudomonadota</taxon>
        <taxon>Gammaproteobacteria</taxon>
        <taxon>Pseudomonadales</taxon>
        <taxon>Pseudomonadaceae</taxon>
        <taxon>Pseudomonas</taxon>
    </lineage>
</organism>
<dbReference type="InterPro" id="IPR042171">
    <property type="entry name" value="Acyl-CoA_hotdog"/>
</dbReference>
<evidence type="ECO:0000313" key="3">
    <source>
        <dbReference type="EMBL" id="AVU77358.1"/>
    </source>
</evidence>
<dbReference type="Proteomes" id="UP000241936">
    <property type="component" value="Chromosome"/>
</dbReference>
<evidence type="ECO:0000313" key="4">
    <source>
        <dbReference type="Proteomes" id="UP000241936"/>
    </source>
</evidence>
<dbReference type="Pfam" id="PF13622">
    <property type="entry name" value="4HBT_3"/>
    <property type="match status" value="1"/>
</dbReference>
<dbReference type="EMBL" id="CP024081">
    <property type="protein sequence ID" value="AVU77358.1"/>
    <property type="molecule type" value="Genomic_DNA"/>
</dbReference>
<dbReference type="Pfam" id="PF20789">
    <property type="entry name" value="4HBT_3C"/>
    <property type="match status" value="1"/>
</dbReference>
<feature type="domain" description="Acyl-CoA thioesterase-like C-terminal" evidence="2">
    <location>
        <begin position="137"/>
        <end position="256"/>
    </location>
</feature>
<dbReference type="InterPro" id="IPR049450">
    <property type="entry name" value="ACOT8-like_C"/>
</dbReference>
<evidence type="ECO:0000259" key="2">
    <source>
        <dbReference type="Pfam" id="PF20789"/>
    </source>
</evidence>